<dbReference type="STRING" id="1245769.A0A0C7N505"/>
<reference evidence="9 10" key="1">
    <citation type="submission" date="2014-12" db="EMBL/GenBank/DDBJ databases">
        <authorList>
            <person name="Neuveglise Cecile"/>
        </authorList>
    </citation>
    <scope>NUCLEOTIDE SEQUENCE [LARGE SCALE GENOMIC DNA]</scope>
    <source>
        <strain evidence="9 10">CBS 12615</strain>
    </source>
</reference>
<evidence type="ECO:0000256" key="3">
    <source>
        <dbReference type="ARBA" id="ARBA00022448"/>
    </source>
</evidence>
<feature type="transmembrane region" description="Helical" evidence="8">
    <location>
        <begin position="121"/>
        <end position="148"/>
    </location>
</feature>
<keyword evidence="7 8" id="KW-0472">Membrane</keyword>
<name>A0A0C7N505_9SACH</name>
<accession>A0A0C7N505</accession>
<sequence length="377" mass="41740">MTTPWWKEWSPNDVTIGDETVPDSWKTCVLSGVFYGGNNYNGQFGSRLSSVFVILFVSTIFTLFPVVAAQVKWLRIPRHVYYFARYFGTGVIIATAFIHLLDPAYDEIGGSSCVGGTGNWAIYSWCPAFVLATVMMTFIVDLFSGIYVQKKFGDRWGSCCDNECIENAVVLPRSMRVRNEGSTNDLEQISADNASNKSYFDETVSETETEINQQPFESQISAFLILEFGIIFHSVMIGLNLGTTGDNFPTLYAVLVFHQSFEGLGIGARLSAIQFPLEKRWWPYALCVAYGITTPISIAIGLGVRTTYDGNSYTVNVVSGVLDAISAGILIYTGLVELLARDFLFYQKPDRDVKKVCFSLACVLFGAGIMSLLGKWA</sequence>
<evidence type="ECO:0000256" key="7">
    <source>
        <dbReference type="ARBA" id="ARBA00023136"/>
    </source>
</evidence>
<keyword evidence="5 8" id="KW-1133">Transmembrane helix</keyword>
<organism evidence="9 10">
    <name type="scientific">Lachancea lanzarotensis</name>
    <dbReference type="NCBI Taxonomy" id="1245769"/>
    <lineage>
        <taxon>Eukaryota</taxon>
        <taxon>Fungi</taxon>
        <taxon>Dikarya</taxon>
        <taxon>Ascomycota</taxon>
        <taxon>Saccharomycotina</taxon>
        <taxon>Saccharomycetes</taxon>
        <taxon>Saccharomycetales</taxon>
        <taxon>Saccharomycetaceae</taxon>
        <taxon>Lachancea</taxon>
    </lineage>
</organism>
<evidence type="ECO:0000313" key="9">
    <source>
        <dbReference type="EMBL" id="CEP63023.1"/>
    </source>
</evidence>
<dbReference type="InterPro" id="IPR004698">
    <property type="entry name" value="Zn/Fe_permease_fun/pln"/>
</dbReference>
<dbReference type="HOGENOM" id="CLU_027089_0_2_1"/>
<feature type="transmembrane region" description="Helical" evidence="8">
    <location>
        <begin position="356"/>
        <end position="374"/>
    </location>
</feature>
<protein>
    <submittedName>
        <fullName evidence="9">LALA0S07e00650g1_1</fullName>
    </submittedName>
</protein>
<dbReference type="RefSeq" id="XP_022629244.1">
    <property type="nucleotide sequence ID" value="XM_022771326.1"/>
</dbReference>
<dbReference type="GO" id="GO:0005886">
    <property type="term" value="C:plasma membrane"/>
    <property type="evidence" value="ECO:0007669"/>
    <property type="project" value="TreeGrafter"/>
</dbReference>
<keyword evidence="4 8" id="KW-0812">Transmembrane</keyword>
<dbReference type="Proteomes" id="UP000054304">
    <property type="component" value="Unassembled WGS sequence"/>
</dbReference>
<feature type="transmembrane region" description="Helical" evidence="8">
    <location>
        <begin position="220"/>
        <end position="239"/>
    </location>
</feature>
<comment type="caution">
    <text evidence="8">Lacks conserved residue(s) required for the propagation of feature annotation.</text>
</comment>
<dbReference type="GO" id="GO:0071578">
    <property type="term" value="P:zinc ion import across plasma membrane"/>
    <property type="evidence" value="ECO:0007669"/>
    <property type="project" value="TreeGrafter"/>
</dbReference>
<feature type="transmembrane region" description="Helical" evidence="8">
    <location>
        <begin position="80"/>
        <end position="101"/>
    </location>
</feature>
<evidence type="ECO:0000256" key="1">
    <source>
        <dbReference type="ARBA" id="ARBA00004141"/>
    </source>
</evidence>
<evidence type="ECO:0000256" key="6">
    <source>
        <dbReference type="ARBA" id="ARBA00023065"/>
    </source>
</evidence>
<evidence type="ECO:0000256" key="8">
    <source>
        <dbReference type="RuleBase" id="RU362088"/>
    </source>
</evidence>
<feature type="transmembrane region" description="Helical" evidence="8">
    <location>
        <begin position="48"/>
        <end position="68"/>
    </location>
</feature>
<dbReference type="PANTHER" id="PTHR11040">
    <property type="entry name" value="ZINC/IRON TRANSPORTER"/>
    <property type="match status" value="1"/>
</dbReference>
<feature type="transmembrane region" description="Helical" evidence="8">
    <location>
        <begin position="324"/>
        <end position="344"/>
    </location>
</feature>
<dbReference type="Pfam" id="PF02535">
    <property type="entry name" value="Zip"/>
    <property type="match status" value="1"/>
</dbReference>
<evidence type="ECO:0000256" key="2">
    <source>
        <dbReference type="ARBA" id="ARBA00006939"/>
    </source>
</evidence>
<comment type="subcellular location">
    <subcellularLocation>
        <location evidence="1 8">Membrane</location>
        <topology evidence="1 8">Multi-pass membrane protein</topology>
    </subcellularLocation>
</comment>
<keyword evidence="10" id="KW-1185">Reference proteome</keyword>
<dbReference type="InterPro" id="IPR003689">
    <property type="entry name" value="ZIP"/>
</dbReference>
<dbReference type="GO" id="GO:0000006">
    <property type="term" value="F:high-affinity zinc transmembrane transporter activity"/>
    <property type="evidence" value="ECO:0007669"/>
    <property type="project" value="TreeGrafter"/>
</dbReference>
<proteinExistence type="inferred from homology"/>
<dbReference type="OrthoDB" id="448280at2759"/>
<evidence type="ECO:0000256" key="4">
    <source>
        <dbReference type="ARBA" id="ARBA00022692"/>
    </source>
</evidence>
<gene>
    <name evidence="9" type="ORF">LALA0_S07e00650g</name>
</gene>
<dbReference type="PANTHER" id="PTHR11040:SF32">
    <property type="entry name" value="ZINC-REGULATED TRANSPORTER 1"/>
    <property type="match status" value="1"/>
</dbReference>
<keyword evidence="3 8" id="KW-0813">Transport</keyword>
<evidence type="ECO:0000256" key="5">
    <source>
        <dbReference type="ARBA" id="ARBA00022989"/>
    </source>
</evidence>
<dbReference type="NCBIfam" id="TIGR00820">
    <property type="entry name" value="zip"/>
    <property type="match status" value="1"/>
</dbReference>
<dbReference type="EMBL" id="LN736366">
    <property type="protein sequence ID" value="CEP63023.1"/>
    <property type="molecule type" value="Genomic_DNA"/>
</dbReference>
<dbReference type="AlphaFoldDB" id="A0A0C7N505"/>
<feature type="transmembrane region" description="Helical" evidence="8">
    <location>
        <begin position="282"/>
        <end position="304"/>
    </location>
</feature>
<keyword evidence="6 8" id="KW-0406">Ion transport</keyword>
<dbReference type="GeneID" id="34686511"/>
<comment type="similarity">
    <text evidence="2 8">Belongs to the ZIP transporter (TC 2.A.5) family.</text>
</comment>
<evidence type="ECO:0000313" key="10">
    <source>
        <dbReference type="Proteomes" id="UP000054304"/>
    </source>
</evidence>